<dbReference type="Gene3D" id="3.30.1360.70">
    <property type="entry name" value="Arginyl tRNA synthetase N-terminal domain"/>
    <property type="match status" value="1"/>
</dbReference>
<dbReference type="EMBL" id="KN847523">
    <property type="protein sequence ID" value="KIV92076.1"/>
    <property type="molecule type" value="Genomic_DNA"/>
</dbReference>
<dbReference type="SUPFAM" id="SSF55190">
    <property type="entry name" value="Arginyl-tRNA synthetase (ArgRS), N-terminal 'additional' domain"/>
    <property type="match status" value="1"/>
</dbReference>
<evidence type="ECO:0000313" key="14">
    <source>
        <dbReference type="Proteomes" id="UP000054302"/>
    </source>
</evidence>
<comment type="catalytic activity">
    <reaction evidence="9">
        <text>tRNA(Arg) + L-arginine + ATP = L-arginyl-tRNA(Arg) + AMP + diphosphate</text>
        <dbReference type="Rhea" id="RHEA:20301"/>
        <dbReference type="Rhea" id="RHEA-COMP:9658"/>
        <dbReference type="Rhea" id="RHEA-COMP:9673"/>
        <dbReference type="ChEBI" id="CHEBI:30616"/>
        <dbReference type="ChEBI" id="CHEBI:32682"/>
        <dbReference type="ChEBI" id="CHEBI:33019"/>
        <dbReference type="ChEBI" id="CHEBI:78442"/>
        <dbReference type="ChEBI" id="CHEBI:78513"/>
        <dbReference type="ChEBI" id="CHEBI:456215"/>
        <dbReference type="EC" id="6.1.1.19"/>
    </reaction>
</comment>
<evidence type="ECO:0000256" key="9">
    <source>
        <dbReference type="ARBA" id="ARBA00049339"/>
    </source>
</evidence>
<evidence type="ECO:0000259" key="12">
    <source>
        <dbReference type="SMART" id="SM01016"/>
    </source>
</evidence>
<dbReference type="SMART" id="SM00836">
    <property type="entry name" value="DALR_1"/>
    <property type="match status" value="1"/>
</dbReference>
<dbReference type="Pfam" id="PF03485">
    <property type="entry name" value="Arg_tRNA_synt_N"/>
    <property type="match status" value="1"/>
</dbReference>
<keyword evidence="6 10" id="KW-0648">Protein biosynthesis</keyword>
<evidence type="ECO:0000256" key="4">
    <source>
        <dbReference type="ARBA" id="ARBA00022741"/>
    </source>
</evidence>
<dbReference type="GeneID" id="27324390"/>
<protein>
    <recommendedName>
        <fullName evidence="2">arginine--tRNA ligase</fullName>
        <ecNumber evidence="2">6.1.1.19</ecNumber>
    </recommendedName>
    <alternativeName>
        <fullName evidence="8">Arginyl-tRNA synthetase</fullName>
    </alternativeName>
</protein>
<dbReference type="InterPro" id="IPR001278">
    <property type="entry name" value="Arg-tRNA-ligase"/>
</dbReference>
<evidence type="ECO:0000256" key="2">
    <source>
        <dbReference type="ARBA" id="ARBA00012837"/>
    </source>
</evidence>
<gene>
    <name evidence="13" type="ORF">PV10_06545</name>
</gene>
<dbReference type="SUPFAM" id="SSF52374">
    <property type="entry name" value="Nucleotidylyl transferase"/>
    <property type="match status" value="1"/>
</dbReference>
<dbReference type="PROSITE" id="PS00178">
    <property type="entry name" value="AA_TRNA_LIGASE_I"/>
    <property type="match status" value="1"/>
</dbReference>
<dbReference type="SUPFAM" id="SSF47323">
    <property type="entry name" value="Anticodon-binding domain of a subclass of class I aminoacyl-tRNA synthetases"/>
    <property type="match status" value="1"/>
</dbReference>
<reference evidence="13 14" key="1">
    <citation type="submission" date="2015-01" db="EMBL/GenBank/DDBJ databases">
        <title>The Genome Sequence of Exophiala mesophila CBS40295.</title>
        <authorList>
            <consortium name="The Broad Institute Genomics Platform"/>
            <person name="Cuomo C."/>
            <person name="de Hoog S."/>
            <person name="Gorbushina A."/>
            <person name="Stielow B."/>
            <person name="Teixiera M."/>
            <person name="Abouelleil A."/>
            <person name="Chapman S.B."/>
            <person name="Priest M."/>
            <person name="Young S.K."/>
            <person name="Wortman J."/>
            <person name="Nusbaum C."/>
            <person name="Birren B."/>
        </authorList>
    </citation>
    <scope>NUCLEOTIDE SEQUENCE [LARGE SCALE GENOMIC DNA]</scope>
    <source>
        <strain evidence="13 14">CBS 40295</strain>
    </source>
</reference>
<feature type="domain" description="DALR anticodon binding" evidence="11">
    <location>
        <begin position="599"/>
        <end position="716"/>
    </location>
</feature>
<dbReference type="Pfam" id="PF00750">
    <property type="entry name" value="tRNA-synt_1d"/>
    <property type="match status" value="1"/>
</dbReference>
<evidence type="ECO:0000256" key="3">
    <source>
        <dbReference type="ARBA" id="ARBA00022598"/>
    </source>
</evidence>
<keyword evidence="3 10" id="KW-0436">Ligase</keyword>
<dbReference type="InterPro" id="IPR036695">
    <property type="entry name" value="Arg-tRNA-synth_N_sf"/>
</dbReference>
<dbReference type="GO" id="GO:0004814">
    <property type="term" value="F:arginine-tRNA ligase activity"/>
    <property type="evidence" value="ECO:0007669"/>
    <property type="project" value="UniProtKB-EC"/>
</dbReference>
<evidence type="ECO:0000256" key="10">
    <source>
        <dbReference type="RuleBase" id="RU363038"/>
    </source>
</evidence>
<dbReference type="GO" id="GO:0005524">
    <property type="term" value="F:ATP binding"/>
    <property type="evidence" value="ECO:0007669"/>
    <property type="project" value="UniProtKB-KW"/>
</dbReference>
<dbReference type="CDD" id="cd00671">
    <property type="entry name" value="ArgRS_core"/>
    <property type="match status" value="1"/>
</dbReference>
<comment type="similarity">
    <text evidence="1 10">Belongs to the class-I aminoacyl-tRNA synthetase family.</text>
</comment>
<dbReference type="GO" id="GO:0032543">
    <property type="term" value="P:mitochondrial translation"/>
    <property type="evidence" value="ECO:0007669"/>
    <property type="project" value="TreeGrafter"/>
</dbReference>
<name>A0A0D1XV14_EXOME</name>
<dbReference type="RefSeq" id="XP_016223650.1">
    <property type="nucleotide sequence ID" value="XM_016371357.1"/>
</dbReference>
<sequence length="716" mass="80657">MFVSSHTLNCSFLFKSTGRLLSVLLNQSQKQSSSQSHRTYLTTSASSGWFKFVEKRSGQTLVHRKYFSSSLQTSRHKMADEIQNSFGSLTLQEMAAATNPVDFYREYIAERLSPIVDRKPNELIPLLQWTATLDKGDLALPVPALRIKGKNPQELAAEIVDKFPKSDDTPITLYQAGPFVQIFFKPQHVITTVIPEILKSTKAYGTNPLSGQKDPSAPLSKDNRKKVIVEFSSPNIAKEFHAGHLRSTIIGGFLAKLYTIMGWDVIKMNYLGDWGKQYGLLANGFKQFGSQEELDKNSIAHLFYVYVEINKIKSEQDGPINELKKEIKEKKAKGEDVSALEAQLEPLVEVSEDEKARKYFKSMEDGDPEALALWQKFRDLSIQKYQKTYARLNIEFDVYSGESQVKAETIKSVLDNLMAKKIAEESDGAILIDFAKHGAKKLNKAIIVRKDGTPLYLTRDLAAILERHEKYNFDKMVYVVADQQNEHVAQLFKTTDLSGHKDVSDKCEHVSFGMVKGMSTRKGTVKFLDDVIQSVKDVMLDVMKKNEKKYEQLDDPEAVADILAITAIMVQDLSGKVRNGYEFNINQMTAFEGDTGPYLQYAHARLCSIERKANVDISTLITADLSLLQESHAINLARSLAQYPDVVLNTLKTREPATMLTYLFKMAHALSSSYDHLQVVGSEPELQKARLALYEAARQVLWNGMTILGLTPVERM</sequence>
<dbReference type="CDD" id="cd07956">
    <property type="entry name" value="Anticodon_Ia_Arg"/>
    <property type="match status" value="1"/>
</dbReference>
<feature type="domain" description="Arginyl tRNA synthetase N-terminal" evidence="12">
    <location>
        <begin position="102"/>
        <end position="184"/>
    </location>
</feature>
<keyword evidence="5 10" id="KW-0067">ATP-binding</keyword>
<dbReference type="OMA" id="YEFKWER"/>
<evidence type="ECO:0000256" key="5">
    <source>
        <dbReference type="ARBA" id="ARBA00022840"/>
    </source>
</evidence>
<evidence type="ECO:0000313" key="13">
    <source>
        <dbReference type="EMBL" id="KIV92076.1"/>
    </source>
</evidence>
<dbReference type="GO" id="GO:0006420">
    <property type="term" value="P:arginyl-tRNA aminoacylation"/>
    <property type="evidence" value="ECO:0007669"/>
    <property type="project" value="InterPro"/>
</dbReference>
<dbReference type="Proteomes" id="UP000054302">
    <property type="component" value="Unassembled WGS sequence"/>
</dbReference>
<organism evidence="13 14">
    <name type="scientific">Exophiala mesophila</name>
    <name type="common">Black yeast-like fungus</name>
    <dbReference type="NCBI Taxonomy" id="212818"/>
    <lineage>
        <taxon>Eukaryota</taxon>
        <taxon>Fungi</taxon>
        <taxon>Dikarya</taxon>
        <taxon>Ascomycota</taxon>
        <taxon>Pezizomycotina</taxon>
        <taxon>Eurotiomycetes</taxon>
        <taxon>Chaetothyriomycetidae</taxon>
        <taxon>Chaetothyriales</taxon>
        <taxon>Herpotrichiellaceae</taxon>
        <taxon>Exophiala</taxon>
    </lineage>
</organism>
<dbReference type="Pfam" id="PF05746">
    <property type="entry name" value="DALR_1"/>
    <property type="match status" value="1"/>
</dbReference>
<evidence type="ECO:0000256" key="6">
    <source>
        <dbReference type="ARBA" id="ARBA00022917"/>
    </source>
</evidence>
<evidence type="ECO:0000256" key="8">
    <source>
        <dbReference type="ARBA" id="ARBA00033033"/>
    </source>
</evidence>
<dbReference type="InterPro" id="IPR014729">
    <property type="entry name" value="Rossmann-like_a/b/a_fold"/>
</dbReference>
<dbReference type="InterPro" id="IPR035684">
    <property type="entry name" value="ArgRS_core"/>
</dbReference>
<dbReference type="PANTHER" id="PTHR11956:SF11">
    <property type="entry name" value="ARGININE--TRNA LIGASE, MITOCHONDRIAL-RELATED"/>
    <property type="match status" value="1"/>
</dbReference>
<dbReference type="EC" id="6.1.1.19" evidence="2"/>
<dbReference type="PRINTS" id="PR01038">
    <property type="entry name" value="TRNASYNTHARG"/>
</dbReference>
<dbReference type="HOGENOM" id="CLU_006406_6_2_1"/>
<dbReference type="AlphaFoldDB" id="A0A0D1XV14"/>
<keyword evidence="7 10" id="KW-0030">Aminoacyl-tRNA synthetase</keyword>
<keyword evidence="14" id="KW-1185">Reference proteome</keyword>
<dbReference type="InterPro" id="IPR001412">
    <property type="entry name" value="aa-tRNA-synth_I_CS"/>
</dbReference>
<dbReference type="InterPro" id="IPR008909">
    <property type="entry name" value="DALR_anticod-bd"/>
</dbReference>
<keyword evidence="4 10" id="KW-0547">Nucleotide-binding</keyword>
<dbReference type="VEuPathDB" id="FungiDB:PV10_06545"/>
<dbReference type="STRING" id="212818.A0A0D1XV14"/>
<evidence type="ECO:0000259" key="11">
    <source>
        <dbReference type="SMART" id="SM00836"/>
    </source>
</evidence>
<evidence type="ECO:0000256" key="7">
    <source>
        <dbReference type="ARBA" id="ARBA00023146"/>
    </source>
</evidence>
<dbReference type="NCBIfam" id="TIGR00456">
    <property type="entry name" value="argS"/>
    <property type="match status" value="1"/>
</dbReference>
<evidence type="ECO:0000256" key="1">
    <source>
        <dbReference type="ARBA" id="ARBA00005594"/>
    </source>
</evidence>
<dbReference type="FunFam" id="1.10.730.10:FF:000006">
    <property type="entry name" value="Arginyl-tRNA synthetase 2, mitochondrial"/>
    <property type="match status" value="1"/>
</dbReference>
<proteinExistence type="inferred from homology"/>
<dbReference type="GO" id="GO:0005739">
    <property type="term" value="C:mitochondrion"/>
    <property type="evidence" value="ECO:0007669"/>
    <property type="project" value="TreeGrafter"/>
</dbReference>
<dbReference type="PANTHER" id="PTHR11956">
    <property type="entry name" value="ARGINYL-TRNA SYNTHETASE"/>
    <property type="match status" value="1"/>
</dbReference>
<dbReference type="Gene3D" id="1.10.730.10">
    <property type="entry name" value="Isoleucyl-tRNA Synthetase, Domain 1"/>
    <property type="match status" value="1"/>
</dbReference>
<dbReference type="InterPro" id="IPR009080">
    <property type="entry name" value="tRNAsynth_Ia_anticodon-bd"/>
</dbReference>
<dbReference type="Gene3D" id="3.40.50.620">
    <property type="entry name" value="HUPs"/>
    <property type="match status" value="1"/>
</dbReference>
<dbReference type="OrthoDB" id="68056at2759"/>
<dbReference type="SMART" id="SM01016">
    <property type="entry name" value="Arg_tRNA_synt_N"/>
    <property type="match status" value="1"/>
</dbReference>
<accession>A0A0D1XV14</accession>
<dbReference type="InterPro" id="IPR005148">
    <property type="entry name" value="Arg-tRNA-synth_N"/>
</dbReference>